<dbReference type="AlphaFoldDB" id="A0A378Y5R8"/>
<dbReference type="PROSITE" id="PS51781">
    <property type="entry name" value="SH3B"/>
    <property type="match status" value="2"/>
</dbReference>
<dbReference type="GO" id="GO:0006508">
    <property type="term" value="P:proteolysis"/>
    <property type="evidence" value="ECO:0007669"/>
    <property type="project" value="UniProtKB-KW"/>
</dbReference>
<dbReference type="Gene3D" id="2.30.30.40">
    <property type="entry name" value="SH3 Domains"/>
    <property type="match status" value="2"/>
</dbReference>
<evidence type="ECO:0000259" key="6">
    <source>
        <dbReference type="PROSITE" id="PS51781"/>
    </source>
</evidence>
<dbReference type="SMART" id="SM00287">
    <property type="entry name" value="SH3b"/>
    <property type="match status" value="2"/>
</dbReference>
<gene>
    <name evidence="8" type="primary">ykfC</name>
    <name evidence="8" type="ORF">NCTC10343_04696</name>
</gene>
<dbReference type="PANTHER" id="PTHR47053">
    <property type="entry name" value="MUREIN DD-ENDOPEPTIDASE MEPH-RELATED"/>
    <property type="match status" value="1"/>
</dbReference>
<evidence type="ECO:0000256" key="3">
    <source>
        <dbReference type="ARBA" id="ARBA00022801"/>
    </source>
</evidence>
<dbReference type="Proteomes" id="UP000254400">
    <property type="component" value="Unassembled WGS sequence"/>
</dbReference>
<name>A0A378Y5R8_PAEPO</name>
<dbReference type="InterPro" id="IPR051202">
    <property type="entry name" value="Peptidase_C40"/>
</dbReference>
<comment type="similarity">
    <text evidence="1">Belongs to the peptidase C40 family.</text>
</comment>
<dbReference type="InterPro" id="IPR003646">
    <property type="entry name" value="SH3-like_bac-type"/>
</dbReference>
<dbReference type="SUPFAM" id="SSF54001">
    <property type="entry name" value="Cysteine proteinases"/>
    <property type="match status" value="1"/>
</dbReference>
<dbReference type="EMBL" id="UGSC01000001">
    <property type="protein sequence ID" value="SUA71769.1"/>
    <property type="molecule type" value="Genomic_DNA"/>
</dbReference>
<dbReference type="InterPro" id="IPR038765">
    <property type="entry name" value="Papain-like_cys_pep_sf"/>
</dbReference>
<evidence type="ECO:0000256" key="1">
    <source>
        <dbReference type="ARBA" id="ARBA00007074"/>
    </source>
</evidence>
<protein>
    <submittedName>
        <fullName evidence="8">Nlp/p60 family protein</fullName>
        <ecNumber evidence="8">3.4.-.-</ecNumber>
    </submittedName>
</protein>
<dbReference type="Pfam" id="PF08239">
    <property type="entry name" value="SH3_3"/>
    <property type="match status" value="2"/>
</dbReference>
<keyword evidence="4" id="KW-0788">Thiol protease</keyword>
<evidence type="ECO:0000256" key="2">
    <source>
        <dbReference type="ARBA" id="ARBA00022670"/>
    </source>
</evidence>
<keyword evidence="3 8" id="KW-0378">Hydrolase</keyword>
<dbReference type="RefSeq" id="WP_017425953.1">
    <property type="nucleotide sequence ID" value="NZ_CP036496.1"/>
</dbReference>
<dbReference type="Pfam" id="PF00877">
    <property type="entry name" value="NLPC_P60"/>
    <property type="match status" value="1"/>
</dbReference>
<feature type="domain" description="SH3b" evidence="6">
    <location>
        <begin position="35"/>
        <end position="100"/>
    </location>
</feature>
<dbReference type="GO" id="GO:0008234">
    <property type="term" value="F:cysteine-type peptidase activity"/>
    <property type="evidence" value="ECO:0007669"/>
    <property type="project" value="UniProtKB-KW"/>
</dbReference>
<dbReference type="GeneID" id="93348010"/>
<dbReference type="EC" id="3.4.-.-" evidence="8"/>
<keyword evidence="5" id="KW-0732">Signal</keyword>
<proteinExistence type="inferred from homology"/>
<dbReference type="CDD" id="cd00174">
    <property type="entry name" value="SH3"/>
    <property type="match status" value="1"/>
</dbReference>
<sequence>MRRRVMGMLMTSAALLAAIHVAPGQVDAAASTTASTGQKAVIQAAVKLRSGPSTTGDVVSFMKQGEAVTVLEKTNNYWYKVKTSDGVTGYTSSSDKYIKVGATSVAAAVTPSASRKTEASESAKTVSASVKNVSTKEAPASVNSSAGQTKATIQTSVRLRAEASTSSEVLGYMNTGDVVTITDSSNAYWFKITTADGTVGYVSSSPQYIRIGEGVVVQQPVASSAAPASDTTALPAVASPASTVSLLSGDAAASIEQVIDTGMTYLGTPYEYGSDRNSTATFDCSAFTRQIFRQAVGIQLPADSRSQGEWIKQNSQPNTDMTTLKRGDLLFFTNYNASSGAYTSLDNSSQTITHVAVYLGDNKLLHTFSVAAGGVKVTDFSKPWQDRFLFGGSVIQ</sequence>
<feature type="chain" id="PRO_5016674097" evidence="5">
    <location>
        <begin position="29"/>
        <end position="396"/>
    </location>
</feature>
<evidence type="ECO:0000313" key="8">
    <source>
        <dbReference type="EMBL" id="SUA71769.1"/>
    </source>
</evidence>
<evidence type="ECO:0000259" key="7">
    <source>
        <dbReference type="PROSITE" id="PS51935"/>
    </source>
</evidence>
<dbReference type="PANTHER" id="PTHR47053:SF1">
    <property type="entry name" value="MUREIN DD-ENDOPEPTIDASE MEPH-RELATED"/>
    <property type="match status" value="1"/>
</dbReference>
<keyword evidence="2" id="KW-0645">Protease</keyword>
<dbReference type="PROSITE" id="PS51935">
    <property type="entry name" value="NLPC_P60"/>
    <property type="match status" value="1"/>
</dbReference>
<evidence type="ECO:0000313" key="9">
    <source>
        <dbReference type="Proteomes" id="UP000254400"/>
    </source>
</evidence>
<reference evidence="8 9" key="1">
    <citation type="submission" date="2018-06" db="EMBL/GenBank/DDBJ databases">
        <authorList>
            <consortium name="Pathogen Informatics"/>
            <person name="Doyle S."/>
        </authorList>
    </citation>
    <scope>NUCLEOTIDE SEQUENCE [LARGE SCALE GENOMIC DNA]</scope>
    <source>
        <strain evidence="8 9">NCTC10343</strain>
    </source>
</reference>
<feature type="domain" description="NlpC/P60" evidence="7">
    <location>
        <begin position="252"/>
        <end position="395"/>
    </location>
</feature>
<organism evidence="8 9">
    <name type="scientific">Paenibacillus polymyxa</name>
    <name type="common">Bacillus polymyxa</name>
    <dbReference type="NCBI Taxonomy" id="1406"/>
    <lineage>
        <taxon>Bacteria</taxon>
        <taxon>Bacillati</taxon>
        <taxon>Bacillota</taxon>
        <taxon>Bacilli</taxon>
        <taxon>Bacillales</taxon>
        <taxon>Paenibacillaceae</taxon>
        <taxon>Paenibacillus</taxon>
    </lineage>
</organism>
<feature type="domain" description="SH3b" evidence="6">
    <location>
        <begin position="148"/>
        <end position="211"/>
    </location>
</feature>
<dbReference type="InterPro" id="IPR000064">
    <property type="entry name" value="NLP_P60_dom"/>
</dbReference>
<feature type="signal peptide" evidence="5">
    <location>
        <begin position="1"/>
        <end position="28"/>
    </location>
</feature>
<evidence type="ECO:0000256" key="5">
    <source>
        <dbReference type="SAM" id="SignalP"/>
    </source>
</evidence>
<dbReference type="Gene3D" id="3.90.1720.10">
    <property type="entry name" value="endopeptidase domain like (from Nostoc punctiforme)"/>
    <property type="match status" value="1"/>
</dbReference>
<evidence type="ECO:0000256" key="4">
    <source>
        <dbReference type="ARBA" id="ARBA00022807"/>
    </source>
</evidence>
<accession>A0A378Y5R8</accession>